<dbReference type="Pfam" id="PF03747">
    <property type="entry name" value="ADP_ribosyl_GH"/>
    <property type="match status" value="1"/>
</dbReference>
<feature type="binding site" evidence="1">
    <location>
        <position position="240"/>
    </location>
    <ligand>
        <name>Mg(2+)</name>
        <dbReference type="ChEBI" id="CHEBI:18420"/>
        <label>1</label>
    </ligand>
</feature>
<feature type="binding site" evidence="1">
    <location>
        <position position="59"/>
    </location>
    <ligand>
        <name>Mg(2+)</name>
        <dbReference type="ChEBI" id="CHEBI:18420"/>
        <label>1</label>
    </ligand>
</feature>
<keyword evidence="1" id="KW-0479">Metal-binding</keyword>
<evidence type="ECO:0000256" key="1">
    <source>
        <dbReference type="PIRSR" id="PIRSR605502-1"/>
    </source>
</evidence>
<organism evidence="2 3">
    <name type="scientific">Corynebacterium aquatimens</name>
    <dbReference type="NCBI Taxonomy" id="1190508"/>
    <lineage>
        <taxon>Bacteria</taxon>
        <taxon>Bacillati</taxon>
        <taxon>Actinomycetota</taxon>
        <taxon>Actinomycetes</taxon>
        <taxon>Mycobacteriales</taxon>
        <taxon>Corynebacteriaceae</taxon>
        <taxon>Corynebacterium</taxon>
    </lineage>
</organism>
<reference evidence="2" key="1">
    <citation type="submission" date="2020-11" db="EMBL/GenBank/DDBJ databases">
        <title>Sequencing the genomes of 1000 actinobacteria strains.</title>
        <authorList>
            <person name="Klenk H.-P."/>
        </authorList>
    </citation>
    <scope>NUCLEOTIDE SEQUENCE</scope>
    <source>
        <strain evidence="2">DSM 45632</strain>
    </source>
</reference>
<gene>
    <name evidence="2" type="ORF">IW254_001649</name>
</gene>
<sequence>MCRILQARARGAMYGQLIGDNLGALVEFRKPWEIEQLYPNGVRELTGGGPHGVVPGQATDDSEMALTLARSLVRNRGYSAEDVLESYRRWADSDPFDIGGTCSAALWPPYHRNFESAANGALMRISPLAIAYHGKPEVAADCARVDAEMTHPNDYAVMVNAVYTAALAKVISGENPVDALLGSADELQLQVQDFIETPPEHVHLGDFGWCRYAFNFTCYYAANGSNFEDDLVAIIGMGGDTDTNAAIAGAYLGAVYGEDGIPQRWRDVIDSYRTEHADRPAEYSPEGALSLVDDLLALSC</sequence>
<feature type="binding site" evidence="1">
    <location>
        <position position="242"/>
    </location>
    <ligand>
        <name>Mg(2+)</name>
        <dbReference type="ChEBI" id="CHEBI:18420"/>
        <label>1</label>
    </ligand>
</feature>
<dbReference type="PANTHER" id="PTHR16222">
    <property type="entry name" value="ADP-RIBOSYLGLYCOHYDROLASE"/>
    <property type="match status" value="1"/>
</dbReference>
<dbReference type="AlphaFoldDB" id="A0A931E318"/>
<feature type="binding site" evidence="1">
    <location>
        <position position="60"/>
    </location>
    <ligand>
        <name>Mg(2+)</name>
        <dbReference type="ChEBI" id="CHEBI:18420"/>
        <label>1</label>
    </ligand>
</feature>
<evidence type="ECO:0000313" key="2">
    <source>
        <dbReference type="EMBL" id="MBG6122680.1"/>
    </source>
</evidence>
<dbReference type="InterPro" id="IPR050792">
    <property type="entry name" value="ADP-ribosylglycohydrolase"/>
</dbReference>
<dbReference type="GO" id="GO:0046872">
    <property type="term" value="F:metal ion binding"/>
    <property type="evidence" value="ECO:0007669"/>
    <property type="project" value="UniProtKB-KW"/>
</dbReference>
<dbReference type="Proteomes" id="UP000658613">
    <property type="component" value="Unassembled WGS sequence"/>
</dbReference>
<protein>
    <submittedName>
        <fullName evidence="2">ADP-ribosylglycohydrolase</fullName>
    </submittedName>
</protein>
<dbReference type="PANTHER" id="PTHR16222:SF35">
    <property type="entry name" value="ADP-RIBOSYLGLYCOHYDROLASE"/>
    <property type="match status" value="1"/>
</dbReference>
<proteinExistence type="predicted"/>
<accession>A0A931E318</accession>
<comment type="caution">
    <text evidence="2">The sequence shown here is derived from an EMBL/GenBank/DDBJ whole genome shotgun (WGS) entry which is preliminary data.</text>
</comment>
<keyword evidence="3" id="KW-1185">Reference proteome</keyword>
<comment type="cofactor">
    <cofactor evidence="1">
        <name>Mg(2+)</name>
        <dbReference type="ChEBI" id="CHEBI:18420"/>
    </cofactor>
    <text evidence="1">Binds 2 magnesium ions per subunit.</text>
</comment>
<dbReference type="EMBL" id="JADOUE010000001">
    <property type="protein sequence ID" value="MBG6122680.1"/>
    <property type="molecule type" value="Genomic_DNA"/>
</dbReference>
<dbReference type="InterPro" id="IPR005502">
    <property type="entry name" value="Ribosyl_crysJ1"/>
</dbReference>
<dbReference type="RefSeq" id="WP_196825033.1">
    <property type="nucleotide sequence ID" value="NZ_CP046980.1"/>
</dbReference>
<dbReference type="SUPFAM" id="SSF101478">
    <property type="entry name" value="ADP-ribosylglycohydrolase"/>
    <property type="match status" value="1"/>
</dbReference>
<feature type="binding site" evidence="1">
    <location>
        <position position="61"/>
    </location>
    <ligand>
        <name>Mg(2+)</name>
        <dbReference type="ChEBI" id="CHEBI:18420"/>
        <label>1</label>
    </ligand>
</feature>
<evidence type="ECO:0000313" key="3">
    <source>
        <dbReference type="Proteomes" id="UP000658613"/>
    </source>
</evidence>
<keyword evidence="1" id="KW-0460">Magnesium</keyword>
<dbReference type="Gene3D" id="1.10.4080.10">
    <property type="entry name" value="ADP-ribosylation/Crystallin J1"/>
    <property type="match status" value="1"/>
</dbReference>
<name>A0A931E318_9CORY</name>
<feature type="binding site" evidence="1">
    <location>
        <position position="243"/>
    </location>
    <ligand>
        <name>Mg(2+)</name>
        <dbReference type="ChEBI" id="CHEBI:18420"/>
        <label>1</label>
    </ligand>
</feature>
<dbReference type="InterPro" id="IPR036705">
    <property type="entry name" value="Ribosyl_crysJ1_sf"/>
</dbReference>